<keyword evidence="2" id="KW-0159">Chromosome partition</keyword>
<dbReference type="AlphaFoldDB" id="A0A5C4R365"/>
<feature type="non-terminal residue" evidence="7">
    <location>
        <position position="440"/>
    </location>
</feature>
<protein>
    <submittedName>
        <fullName evidence="7">Chromosome segregation protein SMC</fullName>
    </submittedName>
</protein>
<dbReference type="PANTHER" id="PTHR42963:SF1">
    <property type="entry name" value="DUF4476 DOMAIN-CONTAINING PROTEIN"/>
    <property type="match status" value="1"/>
</dbReference>
<comment type="caution">
    <text evidence="7">The sequence shown here is derived from an EMBL/GenBank/DDBJ whole genome shotgun (WGS) entry which is preliminary data.</text>
</comment>
<name>A0A5C4R365_9RHOB</name>
<dbReference type="PANTHER" id="PTHR42963">
    <property type="entry name" value="CHROMOSOME PARTITION PROTEIN MUKB"/>
    <property type="match status" value="1"/>
</dbReference>
<keyword evidence="3" id="KW-0226">DNA condensation</keyword>
<dbReference type="GO" id="GO:0005737">
    <property type="term" value="C:cytoplasm"/>
    <property type="evidence" value="ECO:0007669"/>
    <property type="project" value="TreeGrafter"/>
</dbReference>
<keyword evidence="4" id="KW-0238">DNA-binding</keyword>
<dbReference type="InterPro" id="IPR027417">
    <property type="entry name" value="P-loop_NTPase"/>
</dbReference>
<gene>
    <name evidence="7" type="ORF">FHD67_15990</name>
</gene>
<dbReference type="Pfam" id="PF02463">
    <property type="entry name" value="SMC_N"/>
    <property type="match status" value="1"/>
</dbReference>
<dbReference type="Proteomes" id="UP000304880">
    <property type="component" value="Unassembled WGS sequence"/>
</dbReference>
<dbReference type="SUPFAM" id="SSF52540">
    <property type="entry name" value="P-loop containing nucleoside triphosphate hydrolases"/>
    <property type="match status" value="1"/>
</dbReference>
<feature type="coiled-coil region" evidence="5">
    <location>
        <begin position="321"/>
        <end position="404"/>
    </location>
</feature>
<dbReference type="Gene3D" id="3.40.50.300">
    <property type="entry name" value="P-loop containing nucleotide triphosphate hydrolases"/>
    <property type="match status" value="1"/>
</dbReference>
<evidence type="ECO:0000256" key="2">
    <source>
        <dbReference type="ARBA" id="ARBA00022829"/>
    </source>
</evidence>
<feature type="domain" description="RecF/RecN/SMC N-terminal" evidence="6">
    <location>
        <begin position="4"/>
        <end position="134"/>
    </location>
</feature>
<organism evidence="7 8">
    <name type="scientific">Paracoccus haeundaensis</name>
    <dbReference type="NCBI Taxonomy" id="225362"/>
    <lineage>
        <taxon>Bacteria</taxon>
        <taxon>Pseudomonadati</taxon>
        <taxon>Pseudomonadota</taxon>
        <taxon>Alphaproteobacteria</taxon>
        <taxon>Rhodobacterales</taxon>
        <taxon>Paracoccaceae</taxon>
        <taxon>Paracoccus</taxon>
    </lineage>
</organism>
<keyword evidence="1" id="KW-0963">Cytoplasm</keyword>
<dbReference type="GO" id="GO:0030261">
    <property type="term" value="P:chromosome condensation"/>
    <property type="evidence" value="ECO:0007669"/>
    <property type="project" value="UniProtKB-KW"/>
</dbReference>
<evidence type="ECO:0000259" key="6">
    <source>
        <dbReference type="Pfam" id="PF02463"/>
    </source>
</evidence>
<dbReference type="EMBL" id="VDDC01000035">
    <property type="protein sequence ID" value="TNH38208.1"/>
    <property type="molecule type" value="Genomic_DNA"/>
</dbReference>
<sequence>MRFDRLRLNGFKSFVDPTDLVIREGLTGVVGPNGCGKSNLLEALRWVMGENRPTAMRGEGMEDVIFAGTTRRNARAHAEVSLSVDNRDRLAPAGFNEDDQFDITRRITRDAGSAYKIAGKDVRARDVQMLFADASTGAHSPALVRQGQISELISAKPKSRRRILEEAAGISGLYARRHEAELKLNGAEGNLTRVDDTLDQLSSQAATLARQARAAAKYREIGAALRLAEGMLLYRRWSDAEAARLAAAQALAEAVRAAGQAGAAADAAVLRRTETEAALPPLREEEQIAAALVQRLAVETEALAEAGRRATQAITALSGRLAQLDRDIDREQALNRDADEVVRRLTWEAEQLRAGGEGHDARLEMASAQAEAAAETLHEVEARLAELTDESARLAARHQSAERLAHDLRAMFDRADRAAAEAAEALAAADAAGEAAAAAL</sequence>
<evidence type="ECO:0000313" key="7">
    <source>
        <dbReference type="EMBL" id="TNH38208.1"/>
    </source>
</evidence>
<proteinExistence type="predicted"/>
<evidence type="ECO:0000256" key="3">
    <source>
        <dbReference type="ARBA" id="ARBA00023067"/>
    </source>
</evidence>
<keyword evidence="8" id="KW-1185">Reference proteome</keyword>
<dbReference type="InterPro" id="IPR003395">
    <property type="entry name" value="RecF/RecN/SMC_N"/>
</dbReference>
<keyword evidence="5" id="KW-0175">Coiled coil</keyword>
<evidence type="ECO:0000256" key="5">
    <source>
        <dbReference type="SAM" id="Coils"/>
    </source>
</evidence>
<reference evidence="7 8" key="1">
    <citation type="submission" date="2019-06" db="EMBL/GenBank/DDBJ databases">
        <authorList>
            <person name="Li J."/>
        </authorList>
    </citation>
    <scope>NUCLEOTIDE SEQUENCE [LARGE SCALE GENOMIC DNA]</scope>
    <source>
        <strain evidence="7 8">CGMCC 1.8012</strain>
    </source>
</reference>
<dbReference type="GO" id="GO:0007059">
    <property type="term" value="P:chromosome segregation"/>
    <property type="evidence" value="ECO:0007669"/>
    <property type="project" value="UniProtKB-KW"/>
</dbReference>
<evidence type="ECO:0000256" key="4">
    <source>
        <dbReference type="ARBA" id="ARBA00023125"/>
    </source>
</evidence>
<dbReference type="InterPro" id="IPR050308">
    <property type="entry name" value="MukB/SMC"/>
</dbReference>
<accession>A0A5C4R365</accession>
<dbReference type="RefSeq" id="WP_176695161.1">
    <property type="nucleotide sequence ID" value="NZ_VDDC01000035.1"/>
</dbReference>
<dbReference type="GO" id="GO:0003677">
    <property type="term" value="F:DNA binding"/>
    <property type="evidence" value="ECO:0007669"/>
    <property type="project" value="UniProtKB-KW"/>
</dbReference>
<evidence type="ECO:0000256" key="1">
    <source>
        <dbReference type="ARBA" id="ARBA00022490"/>
    </source>
</evidence>
<evidence type="ECO:0000313" key="8">
    <source>
        <dbReference type="Proteomes" id="UP000304880"/>
    </source>
</evidence>